<reference evidence="2" key="1">
    <citation type="submission" date="2022-07" db="EMBL/GenBank/DDBJ databases">
        <title>Diversity of ethanolamine utilization by human commensal Escherichia coli.</title>
        <authorList>
            <person name="Jubelin G."/>
        </authorList>
    </citation>
    <scope>NUCLEOTIDE SEQUENCE</scope>
    <source>
        <strain evidence="2">S1</strain>
    </source>
</reference>
<accession>A0AAW5MV65</accession>
<evidence type="ECO:0000259" key="1">
    <source>
        <dbReference type="Pfam" id="PF00117"/>
    </source>
</evidence>
<dbReference type="PRINTS" id="PR00099">
    <property type="entry name" value="CPSGATASE"/>
</dbReference>
<dbReference type="AlphaFoldDB" id="A0AAW5MV65"/>
<evidence type="ECO:0000313" key="2">
    <source>
        <dbReference type="EMBL" id="MCR6679949.1"/>
    </source>
</evidence>
<organism evidence="2 3">
    <name type="scientific">Escherichia marmotae</name>
    <dbReference type="NCBI Taxonomy" id="1499973"/>
    <lineage>
        <taxon>Bacteria</taxon>
        <taxon>Pseudomonadati</taxon>
        <taxon>Pseudomonadota</taxon>
        <taxon>Gammaproteobacteria</taxon>
        <taxon>Enterobacterales</taxon>
        <taxon>Enterobacteriaceae</taxon>
        <taxon>Escherichia</taxon>
    </lineage>
</organism>
<feature type="non-terminal residue" evidence="2">
    <location>
        <position position="1"/>
    </location>
</feature>
<evidence type="ECO:0000313" key="3">
    <source>
        <dbReference type="Proteomes" id="UP001206878"/>
    </source>
</evidence>
<name>A0AAW5MV65_9ESCH</name>
<dbReference type="Gene3D" id="3.40.50.880">
    <property type="match status" value="1"/>
</dbReference>
<feature type="non-terminal residue" evidence="2">
    <location>
        <position position="77"/>
    </location>
</feature>
<feature type="domain" description="Glutamine amidotransferase" evidence="1">
    <location>
        <begin position="25"/>
        <end position="75"/>
    </location>
</feature>
<sequence length="77" mass="8377">GQADHQEFAIAPEHQARRRLRVAAYDFGIKWNILRRLDAYGCDVHVFPATAPPADLLAIEPDGIFLSNGPGDPAAVP</sequence>
<dbReference type="SUPFAM" id="SSF52317">
    <property type="entry name" value="Class I glutamine amidotransferase-like"/>
    <property type="match status" value="1"/>
</dbReference>
<proteinExistence type="predicted"/>
<dbReference type="EMBL" id="JANPXH010002035">
    <property type="protein sequence ID" value="MCR6679949.1"/>
    <property type="molecule type" value="Genomic_DNA"/>
</dbReference>
<dbReference type="PROSITE" id="PS51273">
    <property type="entry name" value="GATASE_TYPE_1"/>
    <property type="match status" value="1"/>
</dbReference>
<dbReference type="InterPro" id="IPR017926">
    <property type="entry name" value="GATASE"/>
</dbReference>
<comment type="caution">
    <text evidence="2">The sequence shown here is derived from an EMBL/GenBank/DDBJ whole genome shotgun (WGS) entry which is preliminary data.</text>
</comment>
<dbReference type="InterPro" id="IPR029062">
    <property type="entry name" value="Class_I_gatase-like"/>
</dbReference>
<dbReference type="Pfam" id="PF00117">
    <property type="entry name" value="GATase"/>
    <property type="match status" value="1"/>
</dbReference>
<protein>
    <recommendedName>
        <fullName evidence="1">Glutamine amidotransferase domain-containing protein</fullName>
    </recommendedName>
</protein>
<gene>
    <name evidence="2" type="ORF">NVV43_31860</name>
</gene>
<dbReference type="Proteomes" id="UP001206878">
    <property type="component" value="Unassembled WGS sequence"/>
</dbReference>